<reference evidence="4" key="1">
    <citation type="journal article" date="2019" name="Nat. Commun.">
        <title>The genome of broomcorn millet.</title>
        <authorList>
            <person name="Zou C."/>
            <person name="Miki D."/>
            <person name="Li D."/>
            <person name="Tang Q."/>
            <person name="Xiao L."/>
            <person name="Rajput S."/>
            <person name="Deng P."/>
            <person name="Jia W."/>
            <person name="Huang R."/>
            <person name="Zhang M."/>
            <person name="Sun Y."/>
            <person name="Hu J."/>
            <person name="Fu X."/>
            <person name="Schnable P.S."/>
            <person name="Li F."/>
            <person name="Zhang H."/>
            <person name="Feng B."/>
            <person name="Zhu X."/>
            <person name="Liu R."/>
            <person name="Schnable J.C."/>
            <person name="Zhu J.-K."/>
            <person name="Zhang H."/>
        </authorList>
    </citation>
    <scope>NUCLEOTIDE SEQUENCE [LARGE SCALE GENOMIC DNA]</scope>
</reference>
<proteinExistence type="predicted"/>
<feature type="signal peptide" evidence="2">
    <location>
        <begin position="1"/>
        <end position="48"/>
    </location>
</feature>
<feature type="chain" id="PRO_5018024266" evidence="2">
    <location>
        <begin position="49"/>
        <end position="128"/>
    </location>
</feature>
<evidence type="ECO:0000313" key="3">
    <source>
        <dbReference type="EMBL" id="RLM70046.1"/>
    </source>
</evidence>
<dbReference type="Gene3D" id="1.20.90.10">
    <property type="entry name" value="Phospholipase A2 domain"/>
    <property type="match status" value="1"/>
</dbReference>
<evidence type="ECO:0000256" key="1">
    <source>
        <dbReference type="SAM" id="MobiDB-lite"/>
    </source>
</evidence>
<keyword evidence="2" id="KW-0732">Signal</keyword>
<protein>
    <submittedName>
        <fullName evidence="3">Phospholipase A2</fullName>
    </submittedName>
</protein>
<gene>
    <name evidence="3" type="ORF">C2845_PM17G11100</name>
</gene>
<dbReference type="STRING" id="4540.A0A3L6Q4V1"/>
<evidence type="ECO:0000313" key="4">
    <source>
        <dbReference type="Proteomes" id="UP000275267"/>
    </source>
</evidence>
<keyword evidence="4" id="KW-1185">Reference proteome</keyword>
<accession>A0A3L6Q4V1</accession>
<dbReference type="AlphaFoldDB" id="A0A3L6Q4V1"/>
<dbReference type="InterPro" id="IPR036444">
    <property type="entry name" value="PLipase_A2_dom_sf"/>
</dbReference>
<dbReference type="GO" id="GO:0004623">
    <property type="term" value="F:phospholipase A2 activity"/>
    <property type="evidence" value="ECO:0007669"/>
    <property type="project" value="InterPro"/>
</dbReference>
<organism evidence="3 4">
    <name type="scientific">Panicum miliaceum</name>
    <name type="common">Proso millet</name>
    <name type="synonym">Broomcorn millet</name>
    <dbReference type="NCBI Taxonomy" id="4540"/>
    <lineage>
        <taxon>Eukaryota</taxon>
        <taxon>Viridiplantae</taxon>
        <taxon>Streptophyta</taxon>
        <taxon>Embryophyta</taxon>
        <taxon>Tracheophyta</taxon>
        <taxon>Spermatophyta</taxon>
        <taxon>Magnoliopsida</taxon>
        <taxon>Liliopsida</taxon>
        <taxon>Poales</taxon>
        <taxon>Poaceae</taxon>
        <taxon>PACMAD clade</taxon>
        <taxon>Panicoideae</taxon>
        <taxon>Panicodae</taxon>
        <taxon>Paniceae</taxon>
        <taxon>Panicinae</taxon>
        <taxon>Panicum</taxon>
        <taxon>Panicum sect. Panicum</taxon>
    </lineage>
</organism>
<dbReference type="GO" id="GO:0006644">
    <property type="term" value="P:phospholipid metabolic process"/>
    <property type="evidence" value="ECO:0007669"/>
    <property type="project" value="InterPro"/>
</dbReference>
<evidence type="ECO:0000256" key="2">
    <source>
        <dbReference type="SAM" id="SignalP"/>
    </source>
</evidence>
<sequence length="128" mass="13551">MEFSSSELAGRGTPRQRRSGSRRLPPPPRRHLLLLLLLAVAGHSPGAASIFGSDAASECSRTCESEHCADDYLNTWCNQSLLDCVAAARPSAAAATFEGNRCNATEVADEIASVVEAAVYAKGILHKP</sequence>
<comment type="caution">
    <text evidence="3">The sequence shown here is derived from an EMBL/GenBank/DDBJ whole genome shotgun (WGS) entry which is preliminary data.</text>
</comment>
<dbReference type="OrthoDB" id="1932081at2759"/>
<name>A0A3L6Q4V1_PANMI</name>
<dbReference type="Proteomes" id="UP000275267">
    <property type="component" value="Unassembled WGS sequence"/>
</dbReference>
<feature type="region of interest" description="Disordered" evidence="1">
    <location>
        <begin position="1"/>
        <end position="27"/>
    </location>
</feature>
<dbReference type="EMBL" id="PQIB02000014">
    <property type="protein sequence ID" value="RLM70046.1"/>
    <property type="molecule type" value="Genomic_DNA"/>
</dbReference>
<dbReference type="GO" id="GO:0050482">
    <property type="term" value="P:arachidonate secretion"/>
    <property type="evidence" value="ECO:0007669"/>
    <property type="project" value="InterPro"/>
</dbReference>